<feature type="transmembrane region" description="Helical" evidence="2">
    <location>
        <begin position="131"/>
        <end position="151"/>
    </location>
</feature>
<feature type="region of interest" description="Disordered" evidence="1">
    <location>
        <begin position="440"/>
        <end position="488"/>
    </location>
</feature>
<keyword evidence="7" id="KW-1185">Reference proteome</keyword>
<dbReference type="InterPro" id="IPR006674">
    <property type="entry name" value="HD_domain"/>
</dbReference>
<keyword evidence="2" id="KW-0812">Transmembrane</keyword>
<dbReference type="PROSITE" id="PS51831">
    <property type="entry name" value="HD"/>
    <property type="match status" value="1"/>
</dbReference>
<dbReference type="Proteomes" id="UP001250181">
    <property type="component" value="Unassembled WGS sequence"/>
</dbReference>
<keyword evidence="2" id="KW-1133">Transmembrane helix</keyword>
<feature type="transmembrane region" description="Helical" evidence="2">
    <location>
        <begin position="226"/>
        <end position="244"/>
    </location>
</feature>
<dbReference type="SMART" id="SM00471">
    <property type="entry name" value="HDc"/>
    <property type="match status" value="1"/>
</dbReference>
<feature type="transmembrane region" description="Helical" evidence="2">
    <location>
        <begin position="85"/>
        <end position="110"/>
    </location>
</feature>
<name>A0ABU3QDE3_9ACTN</name>
<accession>A0ABU3QDE3</accession>
<feature type="signal peptide" evidence="3">
    <location>
        <begin position="1"/>
        <end position="28"/>
    </location>
</feature>
<reference evidence="6 7" key="1">
    <citation type="submission" date="2023-09" db="EMBL/GenBank/DDBJ databases">
        <title>Streptomyces sp. nov.: A antagonism against Alternaria gaisen Producing Streptochlin, Isolated from Tamarix root soil.</title>
        <authorList>
            <person name="Chen Y."/>
        </authorList>
    </citation>
    <scope>NUCLEOTIDE SEQUENCE [LARGE SCALE GENOMIC DNA]</scope>
    <source>
        <strain evidence="6 7">TRM76323</strain>
    </source>
</reference>
<dbReference type="InterPro" id="IPR052020">
    <property type="entry name" value="Cyclic_di-GMP/3'3'-cGAMP_PDE"/>
</dbReference>
<dbReference type="PANTHER" id="PTHR45228">
    <property type="entry name" value="CYCLIC DI-GMP PHOSPHODIESTERASE TM_0186-RELATED"/>
    <property type="match status" value="1"/>
</dbReference>
<dbReference type="EMBL" id="JAWCTQ010000001">
    <property type="protein sequence ID" value="MDT9680774.1"/>
    <property type="molecule type" value="Genomic_DNA"/>
</dbReference>
<feature type="domain" description="HD" evidence="4">
    <location>
        <begin position="271"/>
        <end position="393"/>
    </location>
</feature>
<sequence>MAGIPGAARAYIAGAALAAAACALPALAPASATPWGSVALLAGLYAFCESPARSRLLAGTANRVTGRPAGARAAGGAPPAPAGCYFPVLLAAALLLPPAAAALVAVPGALFSPVGDRRPARPRRVWRAARLALAVWAAARTAALLGGPAAVDRTPDLPYALLPAGAAVLVFCVVLTALDGGILATAERVPPRAAWRGILGRSLAAHAAHGLVGLMTAVLWRSPYGWPAALFTLLPMYVTCWAYTQYHRERAAHQATIRALVQAVDLKDTYTRGHSERVGRASVMIGRELGMDEDRLEVLRFAGTLHDVGKIGVPTRVLRKDGPLTREERRIIELHPEYGHEVVRGIGFLGEARSAILHHHERLDGKGYPYGLRGAEIPEPARVVAVADAFDAMTSTRSYSRARPVPAALAELARCAGTQFDPAMVDALTRALARHGWEATVTSDEPLPSPAGPPVLRALREGPTDPGATGGGAVGHGPARGASRRGEP</sequence>
<dbReference type="RefSeq" id="WP_315875763.1">
    <property type="nucleotide sequence ID" value="NZ_JAWCTQ010000001.1"/>
</dbReference>
<dbReference type="SUPFAM" id="SSF109604">
    <property type="entry name" value="HD-domain/PDEase-like"/>
    <property type="match status" value="1"/>
</dbReference>
<proteinExistence type="predicted"/>
<comment type="caution">
    <text evidence="6">The sequence shown here is derived from an EMBL/GenBank/DDBJ whole genome shotgun (WGS) entry which is preliminary data.</text>
</comment>
<keyword evidence="3" id="KW-0732">Signal</keyword>
<dbReference type="Gene3D" id="1.10.3210.10">
    <property type="entry name" value="Hypothetical protein af1432"/>
    <property type="match status" value="1"/>
</dbReference>
<feature type="transmembrane region" description="Helical" evidence="2">
    <location>
        <begin position="198"/>
        <end position="220"/>
    </location>
</feature>
<evidence type="ECO:0000256" key="2">
    <source>
        <dbReference type="SAM" id="Phobius"/>
    </source>
</evidence>
<evidence type="ECO:0000256" key="3">
    <source>
        <dbReference type="SAM" id="SignalP"/>
    </source>
</evidence>
<evidence type="ECO:0000259" key="4">
    <source>
        <dbReference type="PROSITE" id="PS51831"/>
    </source>
</evidence>
<dbReference type="Pfam" id="PF13487">
    <property type="entry name" value="HD_5"/>
    <property type="match status" value="1"/>
</dbReference>
<feature type="domain" description="HD-GYP" evidence="5">
    <location>
        <begin position="249"/>
        <end position="444"/>
    </location>
</feature>
<dbReference type="InterPro" id="IPR003607">
    <property type="entry name" value="HD/PDEase_dom"/>
</dbReference>
<protein>
    <submittedName>
        <fullName evidence="6">HD domain-containing protein</fullName>
    </submittedName>
</protein>
<evidence type="ECO:0000256" key="1">
    <source>
        <dbReference type="SAM" id="MobiDB-lite"/>
    </source>
</evidence>
<dbReference type="PROSITE" id="PS51832">
    <property type="entry name" value="HD_GYP"/>
    <property type="match status" value="1"/>
</dbReference>
<feature type="transmembrane region" description="Helical" evidence="2">
    <location>
        <begin position="157"/>
        <end position="178"/>
    </location>
</feature>
<dbReference type="CDD" id="cd00077">
    <property type="entry name" value="HDc"/>
    <property type="match status" value="1"/>
</dbReference>
<organism evidence="6 7">
    <name type="scientific">Streptomyces tamarix</name>
    <dbReference type="NCBI Taxonomy" id="3078565"/>
    <lineage>
        <taxon>Bacteria</taxon>
        <taxon>Bacillati</taxon>
        <taxon>Actinomycetota</taxon>
        <taxon>Actinomycetes</taxon>
        <taxon>Kitasatosporales</taxon>
        <taxon>Streptomycetaceae</taxon>
        <taxon>Streptomyces</taxon>
    </lineage>
</organism>
<dbReference type="InterPro" id="IPR037522">
    <property type="entry name" value="HD_GYP_dom"/>
</dbReference>
<evidence type="ECO:0000259" key="5">
    <source>
        <dbReference type="PROSITE" id="PS51832"/>
    </source>
</evidence>
<keyword evidence="2" id="KW-0472">Membrane</keyword>
<evidence type="ECO:0000313" key="7">
    <source>
        <dbReference type="Proteomes" id="UP001250181"/>
    </source>
</evidence>
<feature type="chain" id="PRO_5046825744" evidence="3">
    <location>
        <begin position="29"/>
        <end position="488"/>
    </location>
</feature>
<dbReference type="PANTHER" id="PTHR45228:SF4">
    <property type="entry name" value="LIPOPROTEIN"/>
    <property type="match status" value="1"/>
</dbReference>
<gene>
    <name evidence="6" type="ORF">RND61_01520</name>
</gene>
<evidence type="ECO:0000313" key="6">
    <source>
        <dbReference type="EMBL" id="MDT9680774.1"/>
    </source>
</evidence>